<name>A0A2H3JL71_WOLCO</name>
<feature type="region of interest" description="Disordered" evidence="1">
    <location>
        <begin position="137"/>
        <end position="159"/>
    </location>
</feature>
<evidence type="ECO:0000313" key="3">
    <source>
        <dbReference type="Proteomes" id="UP000218811"/>
    </source>
</evidence>
<protein>
    <submittedName>
        <fullName evidence="2">Uncharacterized protein</fullName>
    </submittedName>
</protein>
<reference evidence="2 3" key="1">
    <citation type="journal article" date="2012" name="Science">
        <title>The Paleozoic origin of enzymatic lignin decomposition reconstructed from 31 fungal genomes.</title>
        <authorList>
            <person name="Floudas D."/>
            <person name="Binder M."/>
            <person name="Riley R."/>
            <person name="Barry K."/>
            <person name="Blanchette R.A."/>
            <person name="Henrissat B."/>
            <person name="Martinez A.T."/>
            <person name="Otillar R."/>
            <person name="Spatafora J.W."/>
            <person name="Yadav J.S."/>
            <person name="Aerts A."/>
            <person name="Benoit I."/>
            <person name="Boyd A."/>
            <person name="Carlson A."/>
            <person name="Copeland A."/>
            <person name="Coutinho P.M."/>
            <person name="de Vries R.P."/>
            <person name="Ferreira P."/>
            <person name="Findley K."/>
            <person name="Foster B."/>
            <person name="Gaskell J."/>
            <person name="Glotzer D."/>
            <person name="Gorecki P."/>
            <person name="Heitman J."/>
            <person name="Hesse C."/>
            <person name="Hori C."/>
            <person name="Igarashi K."/>
            <person name="Jurgens J.A."/>
            <person name="Kallen N."/>
            <person name="Kersten P."/>
            <person name="Kohler A."/>
            <person name="Kuees U."/>
            <person name="Kumar T.K.A."/>
            <person name="Kuo A."/>
            <person name="LaButti K."/>
            <person name="Larrondo L.F."/>
            <person name="Lindquist E."/>
            <person name="Ling A."/>
            <person name="Lombard V."/>
            <person name="Lucas S."/>
            <person name="Lundell T."/>
            <person name="Martin R."/>
            <person name="McLaughlin D.J."/>
            <person name="Morgenstern I."/>
            <person name="Morin E."/>
            <person name="Murat C."/>
            <person name="Nagy L.G."/>
            <person name="Nolan M."/>
            <person name="Ohm R.A."/>
            <person name="Patyshakuliyeva A."/>
            <person name="Rokas A."/>
            <person name="Ruiz-Duenas F.J."/>
            <person name="Sabat G."/>
            <person name="Salamov A."/>
            <person name="Samejima M."/>
            <person name="Schmutz J."/>
            <person name="Slot J.C."/>
            <person name="St John F."/>
            <person name="Stenlid J."/>
            <person name="Sun H."/>
            <person name="Sun S."/>
            <person name="Syed K."/>
            <person name="Tsang A."/>
            <person name="Wiebenga A."/>
            <person name="Young D."/>
            <person name="Pisabarro A."/>
            <person name="Eastwood D.C."/>
            <person name="Martin F."/>
            <person name="Cullen D."/>
            <person name="Grigoriev I.V."/>
            <person name="Hibbett D.S."/>
        </authorList>
    </citation>
    <scope>NUCLEOTIDE SEQUENCE [LARGE SCALE GENOMIC DNA]</scope>
    <source>
        <strain evidence="2 3">MD-104</strain>
    </source>
</reference>
<keyword evidence="3" id="KW-1185">Reference proteome</keyword>
<accession>A0A2H3JL71</accession>
<gene>
    <name evidence="2" type="ORF">WOLCODRAFT_143165</name>
</gene>
<evidence type="ECO:0000313" key="2">
    <source>
        <dbReference type="EMBL" id="PCH40603.1"/>
    </source>
</evidence>
<dbReference type="EMBL" id="KB468053">
    <property type="protein sequence ID" value="PCH40603.1"/>
    <property type="molecule type" value="Genomic_DNA"/>
</dbReference>
<dbReference type="Proteomes" id="UP000218811">
    <property type="component" value="Unassembled WGS sequence"/>
</dbReference>
<proteinExistence type="predicted"/>
<feature type="compositionally biased region" description="Basic residues" evidence="1">
    <location>
        <begin position="142"/>
        <end position="159"/>
    </location>
</feature>
<evidence type="ECO:0000256" key="1">
    <source>
        <dbReference type="SAM" id="MobiDB-lite"/>
    </source>
</evidence>
<dbReference type="AlphaFoldDB" id="A0A2H3JL71"/>
<sequence length="380" mass="42591">MWSQVLVHYNVTAPTAAGLSFTEQRLRVRDRLSVCEKHFGVLRMGTLLIDYDSRIGSHEVIGNQSERFELIRMRVRELGIVFTKTAGVQLLQERRARDRLSQEMDQTSSAIVLFNGWRPHRKKRPLLAKADTTARIPVPGHRLPRGSARHTRSRRRRSRVRYSHSLFETVAQHERWQKRASIECAGHILQGRGEKRRDGLADAEHSVDWGSHSLIEQLNFCVSSCRSLCENRRSIIGQQPPAALKIGTVASQMASLTPLAYRLDPVTRAQAPSSGAPAVARRGSIAPGQLQITEIAPVRSTCMQRGADLGRGREPGPIWRRTLEAGCARRARKMWPTIRAGPVDVLSDSVVRVETEGKLGRCAARGTRRCAAGRRFLRKG</sequence>
<organism evidence="2 3">
    <name type="scientific">Wolfiporia cocos (strain MD-104)</name>
    <name type="common">Brown rot fungus</name>
    <dbReference type="NCBI Taxonomy" id="742152"/>
    <lineage>
        <taxon>Eukaryota</taxon>
        <taxon>Fungi</taxon>
        <taxon>Dikarya</taxon>
        <taxon>Basidiomycota</taxon>
        <taxon>Agaricomycotina</taxon>
        <taxon>Agaricomycetes</taxon>
        <taxon>Polyporales</taxon>
        <taxon>Phaeolaceae</taxon>
        <taxon>Wolfiporia</taxon>
    </lineage>
</organism>